<name>A0ABM0K5C4_APLCA</name>
<evidence type="ECO:0000313" key="4">
    <source>
        <dbReference type="RefSeq" id="XP_005109122.1"/>
    </source>
</evidence>
<gene>
    <name evidence="4" type="primary">LOC101846535</name>
</gene>
<sequence>MTMAATNQDLRSFQHCRKDIDLVCFRLPTQCPLCGQSTATTESRIPPYVLPSPFVSSHTTPRTIVLKPTEGDFIRNYERTCDLHIGVTDSKGLVYDFDERGLNQGSVWPHCLVVWTHDQPAEWDQALSYICGQPAWSARRYDEHGQNCFTFVLHFLSLLPTSQRAGVGHMTKEEFCDSFLVSRTKKAEQYIHLYRQALEAGCVVVPKSMHR</sequence>
<dbReference type="InterPro" id="IPR053921">
    <property type="entry name" value="MKRN2OS-like_C"/>
</dbReference>
<organism evidence="3 4">
    <name type="scientific">Aplysia californica</name>
    <name type="common">California sea hare</name>
    <dbReference type="NCBI Taxonomy" id="6500"/>
    <lineage>
        <taxon>Eukaryota</taxon>
        <taxon>Metazoa</taxon>
        <taxon>Spiralia</taxon>
        <taxon>Lophotrochozoa</taxon>
        <taxon>Mollusca</taxon>
        <taxon>Gastropoda</taxon>
        <taxon>Heterobranchia</taxon>
        <taxon>Euthyneura</taxon>
        <taxon>Tectipleura</taxon>
        <taxon>Aplysiida</taxon>
        <taxon>Aplysioidea</taxon>
        <taxon>Aplysiidae</taxon>
        <taxon>Aplysia</taxon>
    </lineage>
</organism>
<dbReference type="InterPro" id="IPR053922">
    <property type="entry name" value="MKRN2OS-like_N"/>
</dbReference>
<dbReference type="RefSeq" id="XP_005109122.1">
    <property type="nucleotide sequence ID" value="XM_005109065.3"/>
</dbReference>
<reference evidence="4" key="1">
    <citation type="submission" date="2025-08" db="UniProtKB">
        <authorList>
            <consortium name="RefSeq"/>
        </authorList>
    </citation>
    <scope>IDENTIFICATION</scope>
</reference>
<evidence type="ECO:0000313" key="3">
    <source>
        <dbReference type="Proteomes" id="UP000694888"/>
    </source>
</evidence>
<dbReference type="Pfam" id="PF16044">
    <property type="entry name" value="DUF4796_C"/>
    <property type="match status" value="1"/>
</dbReference>
<evidence type="ECO:0000259" key="2">
    <source>
        <dbReference type="Pfam" id="PF22795"/>
    </source>
</evidence>
<dbReference type="PANTHER" id="PTHR33963:SF2">
    <property type="entry name" value="MKRN2 OPPOSITE STRAND PROTEIN"/>
    <property type="match status" value="1"/>
</dbReference>
<accession>A0ABM0K5C4</accession>
<dbReference type="Proteomes" id="UP000694888">
    <property type="component" value="Unplaced"/>
</dbReference>
<feature type="domain" description="MKRN2 opposite strand protein-like C-terminal" evidence="1">
    <location>
        <begin position="47"/>
        <end position="196"/>
    </location>
</feature>
<feature type="domain" description="MKRN2 opposite strand protein-like N-terminal" evidence="2">
    <location>
        <begin position="12"/>
        <end position="37"/>
    </location>
</feature>
<keyword evidence="3" id="KW-1185">Reference proteome</keyword>
<dbReference type="PANTHER" id="PTHR33963">
    <property type="entry name" value="MKRN2 OPPOSITE STRAND PROTEIN"/>
    <property type="match status" value="1"/>
</dbReference>
<proteinExistence type="predicted"/>
<dbReference type="InterPro" id="IPR032016">
    <property type="entry name" value="MKRN2OS-like"/>
</dbReference>
<dbReference type="Pfam" id="PF22795">
    <property type="entry name" value="DUF4796_N"/>
    <property type="match status" value="1"/>
</dbReference>
<protein>
    <submittedName>
        <fullName evidence="4">MKRN2 opposite strand protein</fullName>
    </submittedName>
</protein>
<dbReference type="GeneID" id="101846535"/>
<evidence type="ECO:0000259" key="1">
    <source>
        <dbReference type="Pfam" id="PF16044"/>
    </source>
</evidence>